<accession>A0A3M6GSF9</accession>
<dbReference type="RefSeq" id="WP_053481127.1">
    <property type="nucleotide sequence ID" value="NZ_QPCR01000062.1"/>
</dbReference>
<sequence>MIIKEGELICIASGVFEVYDKAGPFIVVRDFDLDAFIETITPSAPEPWEMEDLMRSLPRVLLENGFITKMPCRMVYLGAWGEFDIREEKHDI</sequence>
<comment type="caution">
    <text evidence="1">The sequence shown here is derived from an EMBL/GenBank/DDBJ whole genome shotgun (WGS) entry which is preliminary data.</text>
</comment>
<dbReference type="AlphaFoldDB" id="A0A3M6GSF9"/>
<gene>
    <name evidence="1" type="ORF">ALP03_200237</name>
</gene>
<protein>
    <submittedName>
        <fullName evidence="1">Uncharacterized protein</fullName>
    </submittedName>
</protein>
<name>A0A3M6GSF9_PSEAJ</name>
<dbReference type="EMBL" id="RBVA01000625">
    <property type="protein sequence ID" value="RMV95689.1"/>
    <property type="molecule type" value="Genomic_DNA"/>
</dbReference>
<dbReference type="Proteomes" id="UP000271531">
    <property type="component" value="Unassembled WGS sequence"/>
</dbReference>
<evidence type="ECO:0000313" key="1">
    <source>
        <dbReference type="EMBL" id="RMV95689.1"/>
    </source>
</evidence>
<evidence type="ECO:0000313" key="2">
    <source>
        <dbReference type="Proteomes" id="UP000271531"/>
    </source>
</evidence>
<proteinExistence type="predicted"/>
<organism evidence="1 2">
    <name type="scientific">Pseudomonas amygdali pv. tabaci</name>
    <name type="common">Pseudomonas syringae pv. tabaci</name>
    <dbReference type="NCBI Taxonomy" id="322"/>
    <lineage>
        <taxon>Bacteria</taxon>
        <taxon>Pseudomonadati</taxon>
        <taxon>Pseudomonadota</taxon>
        <taxon>Gammaproteobacteria</taxon>
        <taxon>Pseudomonadales</taxon>
        <taxon>Pseudomonadaceae</taxon>
        <taxon>Pseudomonas</taxon>
        <taxon>Pseudomonas amygdali</taxon>
    </lineage>
</organism>
<reference evidence="1 2" key="1">
    <citation type="submission" date="2018-08" db="EMBL/GenBank/DDBJ databases">
        <title>Recombination of ecologically and evolutionarily significant loci maintains genetic cohesion in the Pseudomonas syringae species complex.</title>
        <authorList>
            <person name="Dillon M."/>
            <person name="Thakur S."/>
            <person name="Almeida R.N.D."/>
            <person name="Weir B.S."/>
            <person name="Guttman D.S."/>
        </authorList>
    </citation>
    <scope>NUCLEOTIDE SEQUENCE [LARGE SCALE GENOMIC DNA]</scope>
    <source>
        <strain evidence="1 2">ICMP 4525</strain>
    </source>
</reference>